<dbReference type="Gene3D" id="3.40.50.150">
    <property type="entry name" value="Vaccinia Virus protein VP39"/>
    <property type="match status" value="1"/>
</dbReference>
<dbReference type="SUPFAM" id="SSF53335">
    <property type="entry name" value="S-adenosyl-L-methionine-dependent methyltransferases"/>
    <property type="match status" value="1"/>
</dbReference>
<proteinExistence type="predicted"/>
<gene>
    <name evidence="3" type="ORF">UY16_C0016G0024</name>
</gene>
<feature type="domain" description="Methyltransferase type 11" evidence="2">
    <location>
        <begin position="57"/>
        <end position="148"/>
    </location>
</feature>
<dbReference type="InterPro" id="IPR029063">
    <property type="entry name" value="SAM-dependent_MTases_sf"/>
</dbReference>
<dbReference type="AlphaFoldDB" id="A0A0G1U1F7"/>
<comment type="caution">
    <text evidence="3">The sequence shown here is derived from an EMBL/GenBank/DDBJ whole genome shotgun (WGS) entry which is preliminary data.</text>
</comment>
<organism evidence="3 4">
    <name type="scientific">Candidatus Gottesmanbacteria bacterium GW2011_GWA2_47_9</name>
    <dbReference type="NCBI Taxonomy" id="1618445"/>
    <lineage>
        <taxon>Bacteria</taxon>
        <taxon>Candidatus Gottesmaniibacteriota</taxon>
    </lineage>
</organism>
<dbReference type="Proteomes" id="UP000034739">
    <property type="component" value="Unassembled WGS sequence"/>
</dbReference>
<dbReference type="PANTHER" id="PTHR44068">
    <property type="entry name" value="ZGC:194242"/>
    <property type="match status" value="1"/>
</dbReference>
<accession>A0A0G1U1F7</accession>
<keyword evidence="1" id="KW-0808">Transferase</keyword>
<evidence type="ECO:0000313" key="3">
    <source>
        <dbReference type="EMBL" id="KKU87932.1"/>
    </source>
</evidence>
<dbReference type="GO" id="GO:0008757">
    <property type="term" value="F:S-adenosylmethionine-dependent methyltransferase activity"/>
    <property type="evidence" value="ECO:0007669"/>
    <property type="project" value="InterPro"/>
</dbReference>
<dbReference type="EMBL" id="LCOY01000016">
    <property type="protein sequence ID" value="KKU87932.1"/>
    <property type="molecule type" value="Genomic_DNA"/>
</dbReference>
<protein>
    <submittedName>
        <fullName evidence="3">Methylase involved in ubiquinone/menaquinone biosynthesis</fullName>
    </submittedName>
</protein>
<evidence type="ECO:0000256" key="1">
    <source>
        <dbReference type="ARBA" id="ARBA00022679"/>
    </source>
</evidence>
<dbReference type="Pfam" id="PF08241">
    <property type="entry name" value="Methyltransf_11"/>
    <property type="match status" value="1"/>
</dbReference>
<dbReference type="InterPro" id="IPR050447">
    <property type="entry name" value="Erg6_SMT_methyltransf"/>
</dbReference>
<evidence type="ECO:0000313" key="4">
    <source>
        <dbReference type="Proteomes" id="UP000034739"/>
    </source>
</evidence>
<keyword evidence="3" id="KW-0830">Ubiquinone</keyword>
<name>A0A0G1U1F7_9BACT</name>
<reference evidence="3 4" key="1">
    <citation type="journal article" date="2015" name="Nature">
        <title>rRNA introns, odd ribosomes, and small enigmatic genomes across a large radiation of phyla.</title>
        <authorList>
            <person name="Brown C.T."/>
            <person name="Hug L.A."/>
            <person name="Thomas B.C."/>
            <person name="Sharon I."/>
            <person name="Castelle C.J."/>
            <person name="Singh A."/>
            <person name="Wilkins M.J."/>
            <person name="Williams K.H."/>
            <person name="Banfield J.F."/>
        </authorList>
    </citation>
    <scope>NUCLEOTIDE SEQUENCE [LARGE SCALE GENOMIC DNA]</scope>
</reference>
<keyword evidence="3" id="KW-0489">Methyltransferase</keyword>
<dbReference type="GO" id="GO:0032259">
    <property type="term" value="P:methylation"/>
    <property type="evidence" value="ECO:0007669"/>
    <property type="project" value="UniProtKB-KW"/>
</dbReference>
<dbReference type="InterPro" id="IPR013216">
    <property type="entry name" value="Methyltransf_11"/>
</dbReference>
<sequence length="229" mass="25810">MSFAFAPNGFLNMTTNNETLNWYKNNAASYAAAIENIVSWDQVTEFTSLLPWQGLILDAGCNGGRDCRVFAKMGYKSIGLDLVRTSLKIAKVKNHSEFINADFFNTPFPDNCFDGLWVHASIHHLETFNDVASVFKEFFRILKPLGIIHLATQAQTSEQKTTIVFDTLAKAERFYRYFTGQELRGLFVNSGFEPIQINQHKEISDKVNGGRGDVEWLVALARKSIAVVE</sequence>
<evidence type="ECO:0000259" key="2">
    <source>
        <dbReference type="Pfam" id="PF08241"/>
    </source>
</evidence>
<dbReference type="CDD" id="cd02440">
    <property type="entry name" value="AdoMet_MTases"/>
    <property type="match status" value="1"/>
</dbReference>
<dbReference type="PANTHER" id="PTHR44068:SF11">
    <property type="entry name" value="GERANYL DIPHOSPHATE 2-C-METHYLTRANSFERASE"/>
    <property type="match status" value="1"/>
</dbReference>